<keyword evidence="2 3" id="KW-0687">Ribonucleoprotein</keyword>
<proteinExistence type="inferred from homology"/>
<dbReference type="GO" id="GO:0019843">
    <property type="term" value="F:rRNA binding"/>
    <property type="evidence" value="ECO:0007669"/>
    <property type="project" value="UniProtKB-UniRule"/>
</dbReference>
<keyword evidence="1 3" id="KW-0689">Ribosomal protein</keyword>
<dbReference type="STRING" id="1802485.A2V97_00295"/>
<comment type="caution">
    <text evidence="5">The sequence shown here is derived from an EMBL/GenBank/DDBJ whole genome shotgun (WGS) entry which is preliminary data.</text>
</comment>
<dbReference type="EMBL" id="MGFX01000007">
    <property type="protein sequence ID" value="OGM15165.1"/>
    <property type="molecule type" value="Genomic_DNA"/>
</dbReference>
<dbReference type="Proteomes" id="UP000177382">
    <property type="component" value="Unassembled WGS sequence"/>
</dbReference>
<evidence type="ECO:0000313" key="5">
    <source>
        <dbReference type="EMBL" id="OGM15165.1"/>
    </source>
</evidence>
<evidence type="ECO:0000256" key="2">
    <source>
        <dbReference type="ARBA" id="ARBA00023274"/>
    </source>
</evidence>
<evidence type="ECO:0000256" key="3">
    <source>
        <dbReference type="HAMAP-Rule" id="MF_01363"/>
    </source>
</evidence>
<dbReference type="HAMAP" id="MF_01363">
    <property type="entry name" value="Ribosomal_bL21"/>
    <property type="match status" value="1"/>
</dbReference>
<dbReference type="Pfam" id="PF00829">
    <property type="entry name" value="Ribosomal_L21p"/>
    <property type="match status" value="1"/>
</dbReference>
<evidence type="ECO:0000313" key="6">
    <source>
        <dbReference type="Proteomes" id="UP000177382"/>
    </source>
</evidence>
<keyword evidence="3 4" id="KW-0694">RNA-binding</keyword>
<reference evidence="5 6" key="1">
    <citation type="journal article" date="2016" name="Nat. Commun.">
        <title>Thousands of microbial genomes shed light on interconnected biogeochemical processes in an aquifer system.</title>
        <authorList>
            <person name="Anantharaman K."/>
            <person name="Brown C.T."/>
            <person name="Hug L.A."/>
            <person name="Sharon I."/>
            <person name="Castelle C.J."/>
            <person name="Probst A.J."/>
            <person name="Thomas B.C."/>
            <person name="Singh A."/>
            <person name="Wilkins M.J."/>
            <person name="Karaoz U."/>
            <person name="Brodie E.L."/>
            <person name="Williams K.H."/>
            <person name="Hubbard S.S."/>
            <person name="Banfield J.F."/>
        </authorList>
    </citation>
    <scope>NUCLEOTIDE SEQUENCE [LARGE SCALE GENOMIC DNA]</scope>
</reference>
<dbReference type="NCBIfam" id="TIGR00061">
    <property type="entry name" value="L21"/>
    <property type="match status" value="1"/>
</dbReference>
<comment type="subunit">
    <text evidence="3">Part of the 50S ribosomal subunit. Contacts protein L20.</text>
</comment>
<dbReference type="GO" id="GO:0005737">
    <property type="term" value="C:cytoplasm"/>
    <property type="evidence" value="ECO:0007669"/>
    <property type="project" value="UniProtKB-ARBA"/>
</dbReference>
<protein>
    <recommendedName>
        <fullName evidence="3">Large ribosomal subunit protein bL21</fullName>
    </recommendedName>
</protein>
<sequence length="100" mass="11315">MAKYAVIRLGGHQYKVSEKEEILVDRIEDEVAPEVLLVVDSEKVSVGKPKVVGAKVALKKIADVKGEKIDVIKFRAKSRYRKHIGFRPQFSRLLVEKISL</sequence>
<comment type="similarity">
    <text evidence="3 4">Belongs to the bacterial ribosomal protein bL21 family.</text>
</comment>
<accession>A0A1F7XLJ8</accession>
<dbReference type="AlphaFoldDB" id="A0A1F7XLJ8"/>
<name>A0A1F7XLJ8_9BACT</name>
<dbReference type="InterPro" id="IPR001787">
    <property type="entry name" value="Ribosomal_bL21"/>
</dbReference>
<dbReference type="GO" id="GO:1990904">
    <property type="term" value="C:ribonucleoprotein complex"/>
    <property type="evidence" value="ECO:0007669"/>
    <property type="project" value="UniProtKB-KW"/>
</dbReference>
<dbReference type="GO" id="GO:0005840">
    <property type="term" value="C:ribosome"/>
    <property type="evidence" value="ECO:0007669"/>
    <property type="project" value="UniProtKB-KW"/>
</dbReference>
<evidence type="ECO:0000256" key="1">
    <source>
        <dbReference type="ARBA" id="ARBA00022980"/>
    </source>
</evidence>
<dbReference type="GO" id="GO:0003735">
    <property type="term" value="F:structural constituent of ribosome"/>
    <property type="evidence" value="ECO:0007669"/>
    <property type="project" value="InterPro"/>
</dbReference>
<comment type="function">
    <text evidence="3 4">This protein binds to 23S rRNA in the presence of protein L20.</text>
</comment>
<keyword evidence="3 4" id="KW-0699">rRNA-binding</keyword>
<dbReference type="SUPFAM" id="SSF141091">
    <property type="entry name" value="L21p-like"/>
    <property type="match status" value="1"/>
</dbReference>
<dbReference type="InterPro" id="IPR036164">
    <property type="entry name" value="bL21-like_sf"/>
</dbReference>
<dbReference type="GO" id="GO:0006412">
    <property type="term" value="P:translation"/>
    <property type="evidence" value="ECO:0007669"/>
    <property type="project" value="UniProtKB-UniRule"/>
</dbReference>
<organism evidence="5 6">
    <name type="scientific">Candidatus Woesebacteria bacterium RBG_16_42_24</name>
    <dbReference type="NCBI Taxonomy" id="1802485"/>
    <lineage>
        <taxon>Bacteria</taxon>
        <taxon>Candidatus Woeseibacteriota</taxon>
    </lineage>
</organism>
<dbReference type="InterPro" id="IPR028909">
    <property type="entry name" value="bL21-like"/>
</dbReference>
<gene>
    <name evidence="3" type="primary">rplU</name>
    <name evidence="5" type="ORF">A2V97_00295</name>
</gene>
<evidence type="ECO:0000256" key="4">
    <source>
        <dbReference type="RuleBase" id="RU000562"/>
    </source>
</evidence>